<comment type="caution">
    <text evidence="2">The sequence shown here is derived from an EMBL/GenBank/DDBJ whole genome shotgun (WGS) entry which is preliminary data.</text>
</comment>
<dbReference type="RefSeq" id="WP_119770374.1">
    <property type="nucleotide sequence ID" value="NZ_QYUO01000002.1"/>
</dbReference>
<dbReference type="EMBL" id="QYUO01000002">
    <property type="protein sequence ID" value="RJF95223.1"/>
    <property type="molecule type" value="Genomic_DNA"/>
</dbReference>
<dbReference type="Gene3D" id="3.40.630.30">
    <property type="match status" value="1"/>
</dbReference>
<organism evidence="2 3">
    <name type="scientific">Noviherbaspirillum saxi</name>
    <dbReference type="NCBI Taxonomy" id="2320863"/>
    <lineage>
        <taxon>Bacteria</taxon>
        <taxon>Pseudomonadati</taxon>
        <taxon>Pseudomonadota</taxon>
        <taxon>Betaproteobacteria</taxon>
        <taxon>Burkholderiales</taxon>
        <taxon>Oxalobacteraceae</taxon>
        <taxon>Noviherbaspirillum</taxon>
    </lineage>
</organism>
<proteinExistence type="predicted"/>
<gene>
    <name evidence="2" type="ORF">D3871_17400</name>
</gene>
<reference evidence="3" key="1">
    <citation type="submission" date="2018-09" db="EMBL/GenBank/DDBJ databases">
        <authorList>
            <person name="Zhu H."/>
        </authorList>
    </citation>
    <scope>NUCLEOTIDE SEQUENCE [LARGE SCALE GENOMIC DNA]</scope>
    <source>
        <strain evidence="3">K1R23-30</strain>
    </source>
</reference>
<dbReference type="InterPro" id="IPR038740">
    <property type="entry name" value="BioF2-like_GNAT_dom"/>
</dbReference>
<dbReference type="GO" id="GO:0016740">
    <property type="term" value="F:transferase activity"/>
    <property type="evidence" value="ECO:0007669"/>
    <property type="project" value="UniProtKB-KW"/>
</dbReference>
<dbReference type="AlphaFoldDB" id="A0A3A3FI94"/>
<protein>
    <submittedName>
        <fullName evidence="2">GNAT family N-acetyltransferase</fullName>
    </submittedName>
</protein>
<name>A0A3A3FI94_9BURK</name>
<dbReference type="Pfam" id="PF13480">
    <property type="entry name" value="Acetyltransf_6"/>
    <property type="match status" value="1"/>
</dbReference>
<dbReference type="InterPro" id="IPR016181">
    <property type="entry name" value="Acyl_CoA_acyltransferase"/>
</dbReference>
<evidence type="ECO:0000313" key="3">
    <source>
        <dbReference type="Proteomes" id="UP000265955"/>
    </source>
</evidence>
<keyword evidence="3" id="KW-1185">Reference proteome</keyword>
<dbReference type="SUPFAM" id="SSF55729">
    <property type="entry name" value="Acyl-CoA N-acyltransferases (Nat)"/>
    <property type="match status" value="1"/>
</dbReference>
<feature type="domain" description="BioF2-like acetyltransferase" evidence="1">
    <location>
        <begin position="164"/>
        <end position="304"/>
    </location>
</feature>
<accession>A0A3A3FI94</accession>
<dbReference type="OrthoDB" id="8767993at2"/>
<sequence>MDINAQVVDDPTGFMSGAAFAHPHAVQISCYDNEVPAFVIAEIDRLYGHLYCSPSYFLMAKEMVGASTYVAVENNAAVSILLYKLAGNAVMVIGQFMNLRAEDINRFAEHIFNRFPLVKMISFSEICKIEHALAYPSHEMTCSEDMVINLPATVRDYESAVGKNMRRNIKRYTKALVDDFPSYQFRILVENEIGDQDIRDIIALSCSRMKSKNIVPRFNEEEERWIVEHARRCGVVGMATVDGRVCAGAIGFRIGENYMMHVIAHDLKYNEYSLGILCYYHTICDVIARGGKRFHLLQGRYGYKYRLLADRHDIVHLDVFRSHFGALRHSRRILKKEIKGRLWLTKQWLLHDVEREEGKAYRFLGSAVNALRTAKRSRGSLEE</sequence>
<evidence type="ECO:0000313" key="2">
    <source>
        <dbReference type="EMBL" id="RJF95223.1"/>
    </source>
</evidence>
<evidence type="ECO:0000259" key="1">
    <source>
        <dbReference type="Pfam" id="PF13480"/>
    </source>
</evidence>
<keyword evidence="2" id="KW-0808">Transferase</keyword>
<dbReference type="Proteomes" id="UP000265955">
    <property type="component" value="Unassembled WGS sequence"/>
</dbReference>